<dbReference type="AlphaFoldDB" id="A0A975TRZ5"/>
<name>A0A975TRZ5_9RHOB</name>
<dbReference type="EMBL" id="JAIMBW010000001">
    <property type="protein sequence ID" value="MBY4893726.1"/>
    <property type="molecule type" value="Genomic_DNA"/>
</dbReference>
<dbReference type="PROSITE" id="PS50928">
    <property type="entry name" value="ABC_TM1"/>
    <property type="match status" value="1"/>
</dbReference>
<dbReference type="GO" id="GO:0055085">
    <property type="term" value="P:transmembrane transport"/>
    <property type="evidence" value="ECO:0007669"/>
    <property type="project" value="InterPro"/>
</dbReference>
<evidence type="ECO:0000259" key="9">
    <source>
        <dbReference type="PROSITE" id="PS50928"/>
    </source>
</evidence>
<dbReference type="CDD" id="cd06261">
    <property type="entry name" value="TM_PBP2"/>
    <property type="match status" value="1"/>
</dbReference>
<feature type="transmembrane region" description="Helical" evidence="8">
    <location>
        <begin position="152"/>
        <end position="173"/>
    </location>
</feature>
<dbReference type="EMBL" id="CP078073">
    <property type="protein sequence ID" value="QXL86427.1"/>
    <property type="molecule type" value="Genomic_DNA"/>
</dbReference>
<keyword evidence="3" id="KW-1003">Cell membrane</keyword>
<sequence length="383" mass="42231">MGSYILRRLLLIIPTLLGVMIVNFGLIQFVPGGPIDQVIAQLEGEGDVFAGISGGGSENVGESDFDSGYQGARGLPPQFLESLQVEFNFARIVCEEGYTGEPDLEAEECFSEEIPMVERFVLMMGDYLRFDFGESYFRSIGVLELVKEKLPVSITLGLWSTLIAYVVSIPLGIRKAVRDGSGFDSFTSALIIVAYAIPGFLFAIMLLVIFAGGRYLQWFPLRGLTSDGFEDMTLIQQIGDYFWHITLPVLASTISAFATLTLLTKNSFLDEIKKQYVMTAKAKGLAERRVLYGHVFRNAMLIVIAGFPAVFVGVFFGGSLIIETIFSLDGLGRLGFEAAVSRDYPVMFGTLYVFGLIGLTVGIISDLMYVWIDPRIDFETREG</sequence>
<organism evidence="10">
    <name type="scientific">Gymnodinialimonas phycosphaerae</name>
    <dbReference type="NCBI Taxonomy" id="2841589"/>
    <lineage>
        <taxon>Bacteria</taxon>
        <taxon>Pseudomonadati</taxon>
        <taxon>Pseudomonadota</taxon>
        <taxon>Alphaproteobacteria</taxon>
        <taxon>Rhodobacterales</taxon>
        <taxon>Paracoccaceae</taxon>
        <taxon>Gymnodinialimonas</taxon>
    </lineage>
</organism>
<dbReference type="Pfam" id="PF00528">
    <property type="entry name" value="BPD_transp_1"/>
    <property type="match status" value="1"/>
</dbReference>
<dbReference type="FunFam" id="1.10.3720.10:FF:000014">
    <property type="entry name" value="Microcin C ABC transporter permease YejB"/>
    <property type="match status" value="1"/>
</dbReference>
<evidence type="ECO:0000313" key="10">
    <source>
        <dbReference type="EMBL" id="QXL86427.1"/>
    </source>
</evidence>
<feature type="transmembrane region" description="Helical" evidence="8">
    <location>
        <begin position="241"/>
        <end position="264"/>
    </location>
</feature>
<dbReference type="GO" id="GO:0042884">
    <property type="term" value="P:microcin transport"/>
    <property type="evidence" value="ECO:0007669"/>
    <property type="project" value="TreeGrafter"/>
</dbReference>
<evidence type="ECO:0000256" key="6">
    <source>
        <dbReference type="ARBA" id="ARBA00022989"/>
    </source>
</evidence>
<dbReference type="SUPFAM" id="SSF161098">
    <property type="entry name" value="MetI-like"/>
    <property type="match status" value="1"/>
</dbReference>
<evidence type="ECO:0000313" key="11">
    <source>
        <dbReference type="Proteomes" id="UP000693972"/>
    </source>
</evidence>
<dbReference type="PANTHER" id="PTHR30465:SF66">
    <property type="entry name" value="INNER MEMBRANE ABC TRANSPORTER PERMEASE PROTEIN YEJB"/>
    <property type="match status" value="1"/>
</dbReference>
<evidence type="ECO:0000256" key="4">
    <source>
        <dbReference type="ARBA" id="ARBA00022519"/>
    </source>
</evidence>
<evidence type="ECO:0000256" key="7">
    <source>
        <dbReference type="ARBA" id="ARBA00023136"/>
    </source>
</evidence>
<evidence type="ECO:0000256" key="1">
    <source>
        <dbReference type="ARBA" id="ARBA00004429"/>
    </source>
</evidence>
<proteinExistence type="inferred from homology"/>
<feature type="transmembrane region" description="Helical" evidence="8">
    <location>
        <begin position="185"/>
        <end position="211"/>
    </location>
</feature>
<comment type="similarity">
    <text evidence="8">Belongs to the binding-protein-dependent transport system permease family.</text>
</comment>
<feature type="transmembrane region" description="Helical" evidence="8">
    <location>
        <begin position="346"/>
        <end position="372"/>
    </location>
</feature>
<dbReference type="GO" id="GO:0005886">
    <property type="term" value="C:plasma membrane"/>
    <property type="evidence" value="ECO:0007669"/>
    <property type="project" value="UniProtKB-SubCell"/>
</dbReference>
<keyword evidence="4" id="KW-0997">Cell inner membrane</keyword>
<keyword evidence="11" id="KW-1185">Reference proteome</keyword>
<gene>
    <name evidence="10" type="ORF">KUL25_13220</name>
</gene>
<dbReference type="InterPro" id="IPR000515">
    <property type="entry name" value="MetI-like"/>
</dbReference>
<protein>
    <submittedName>
        <fullName evidence="10">ABC transporter permease subunit</fullName>
    </submittedName>
</protein>
<dbReference type="RefSeq" id="WP_257893386.1">
    <property type="nucleotide sequence ID" value="NZ_JAIMBW010000001.1"/>
</dbReference>
<keyword evidence="2 8" id="KW-0813">Transport</keyword>
<evidence type="ECO:0000256" key="3">
    <source>
        <dbReference type="ARBA" id="ARBA00022475"/>
    </source>
</evidence>
<keyword evidence="7 8" id="KW-0472">Membrane</keyword>
<feature type="transmembrane region" description="Helical" evidence="8">
    <location>
        <begin position="299"/>
        <end position="326"/>
    </location>
</feature>
<dbReference type="Proteomes" id="UP000693972">
    <property type="component" value="Unassembled WGS sequence"/>
</dbReference>
<reference evidence="10 11" key="1">
    <citation type="submission" date="2021-07" db="EMBL/GenBank/DDBJ databases">
        <title>Karlodiniumbacter phycospheric gen. nov., sp. nov., a phycosphere bacterium isolated from karlodinium veneficum.</title>
        <authorList>
            <person name="Peng Y."/>
            <person name="Jiang L."/>
            <person name="Lee J."/>
        </authorList>
    </citation>
    <scope>NUCLEOTIDE SEQUENCE</scope>
    <source>
        <strain evidence="10 11">N5</strain>
    </source>
</reference>
<keyword evidence="6 8" id="KW-1133">Transmembrane helix</keyword>
<feature type="domain" description="ABC transmembrane type-1" evidence="9">
    <location>
        <begin position="150"/>
        <end position="369"/>
    </location>
</feature>
<accession>A0A975TRZ5</accession>
<keyword evidence="5 8" id="KW-0812">Transmembrane</keyword>
<dbReference type="Gene3D" id="1.10.3720.10">
    <property type="entry name" value="MetI-like"/>
    <property type="match status" value="1"/>
</dbReference>
<evidence type="ECO:0000256" key="5">
    <source>
        <dbReference type="ARBA" id="ARBA00022692"/>
    </source>
</evidence>
<dbReference type="PANTHER" id="PTHR30465">
    <property type="entry name" value="INNER MEMBRANE ABC TRANSPORTER"/>
    <property type="match status" value="1"/>
</dbReference>
<dbReference type="InterPro" id="IPR035906">
    <property type="entry name" value="MetI-like_sf"/>
</dbReference>
<comment type="subcellular location">
    <subcellularLocation>
        <location evidence="1">Cell inner membrane</location>
        <topology evidence="1">Multi-pass membrane protein</topology>
    </subcellularLocation>
    <subcellularLocation>
        <location evidence="8">Cell membrane</location>
        <topology evidence="8">Multi-pass membrane protein</topology>
    </subcellularLocation>
</comment>
<feature type="transmembrane region" description="Helical" evidence="8">
    <location>
        <begin position="9"/>
        <end position="30"/>
    </location>
</feature>
<evidence type="ECO:0000256" key="2">
    <source>
        <dbReference type="ARBA" id="ARBA00022448"/>
    </source>
</evidence>
<evidence type="ECO:0000256" key="8">
    <source>
        <dbReference type="RuleBase" id="RU363032"/>
    </source>
</evidence>